<comment type="caution">
    <text evidence="18">The sequence shown here is derived from an EMBL/GenBank/DDBJ whole genome shotgun (WGS) entry which is preliminary data.</text>
</comment>
<keyword evidence="11 13" id="KW-0961">Cell wall biogenesis/degradation</keyword>
<evidence type="ECO:0000256" key="9">
    <source>
        <dbReference type="ARBA" id="ARBA00022960"/>
    </source>
</evidence>
<proteinExistence type="inferred from homology"/>
<evidence type="ECO:0000256" key="8">
    <source>
        <dbReference type="ARBA" id="ARBA00022840"/>
    </source>
</evidence>
<dbReference type="Gene3D" id="3.30.470.20">
    <property type="entry name" value="ATP-grasp fold, B domain"/>
    <property type="match status" value="1"/>
</dbReference>
<dbReference type="PANTHER" id="PTHR23132">
    <property type="entry name" value="D-ALANINE--D-ALANINE LIGASE"/>
    <property type="match status" value="1"/>
</dbReference>
<dbReference type="Pfam" id="PF01820">
    <property type="entry name" value="Dala_Dala_lig_N"/>
    <property type="match status" value="1"/>
</dbReference>
<evidence type="ECO:0000256" key="15">
    <source>
        <dbReference type="PIRSR" id="PIRSR039102-3"/>
    </source>
</evidence>
<keyword evidence="15" id="KW-0479">Metal-binding</keyword>
<dbReference type="SMART" id="SM01209">
    <property type="entry name" value="GARS_A"/>
    <property type="match status" value="1"/>
</dbReference>
<dbReference type="GO" id="GO:0071555">
    <property type="term" value="P:cell wall organization"/>
    <property type="evidence" value="ECO:0007669"/>
    <property type="project" value="UniProtKB-KW"/>
</dbReference>
<keyword evidence="7 16" id="KW-0547">Nucleotide-binding</keyword>
<feature type="active site" evidence="14">
    <location>
        <position position="155"/>
    </location>
</feature>
<keyword evidence="8 16" id="KW-0067">ATP-binding</keyword>
<evidence type="ECO:0000256" key="13">
    <source>
        <dbReference type="HAMAP-Rule" id="MF_00047"/>
    </source>
</evidence>
<dbReference type="PROSITE" id="PS50975">
    <property type="entry name" value="ATP_GRASP"/>
    <property type="match status" value="1"/>
</dbReference>
<dbReference type="PIRSF" id="PIRSF039102">
    <property type="entry name" value="Ddl/VanB"/>
    <property type="match status" value="1"/>
</dbReference>
<dbReference type="GO" id="GO:0005737">
    <property type="term" value="C:cytoplasm"/>
    <property type="evidence" value="ECO:0007669"/>
    <property type="project" value="UniProtKB-SubCell"/>
</dbReference>
<evidence type="ECO:0000256" key="4">
    <source>
        <dbReference type="ARBA" id="ARBA00012216"/>
    </source>
</evidence>
<comment type="cofactor">
    <cofactor evidence="1">
        <name>Mn(2+)</name>
        <dbReference type="ChEBI" id="CHEBI:29035"/>
    </cofactor>
</comment>
<evidence type="ECO:0000256" key="5">
    <source>
        <dbReference type="ARBA" id="ARBA00022490"/>
    </source>
</evidence>
<sequence>MTDSNTNLSSTFNIVVLSGGESAESEISLKSGETVARALSSRGHQVKIVDPSLVDLDRFDWTGCDVVFLALHGTYGEDGTIQSTLDRLGIPYSGCDAATSKLAFSKSASKERFIQHNVNTPSYVLIHESDDAGRIEQHARSMGYPLVVKPDAQGSSLGVTIVKTPEELPQALARCFHYDSFGILESAIKGTEWTVTVVDDQVLPLIQIQTPHEFFDYEAKYTEDSTQYLFEFDLPTNVVQAIIKTGVNACTALGTTGIVRVDLLVDRFQQPWVLEVNTIPGFTDHSLVPKAAAKAGIDFGELCEQALTNCLKKTTTRPQN</sequence>
<dbReference type="UniPathway" id="UPA00219"/>
<dbReference type="GO" id="GO:0005524">
    <property type="term" value="F:ATP binding"/>
    <property type="evidence" value="ECO:0007669"/>
    <property type="project" value="UniProtKB-UniRule"/>
</dbReference>
<comment type="catalytic activity">
    <reaction evidence="12 13">
        <text>2 D-alanine + ATP = D-alanyl-D-alanine + ADP + phosphate + H(+)</text>
        <dbReference type="Rhea" id="RHEA:11224"/>
        <dbReference type="ChEBI" id="CHEBI:15378"/>
        <dbReference type="ChEBI" id="CHEBI:30616"/>
        <dbReference type="ChEBI" id="CHEBI:43474"/>
        <dbReference type="ChEBI" id="CHEBI:57416"/>
        <dbReference type="ChEBI" id="CHEBI:57822"/>
        <dbReference type="ChEBI" id="CHEBI:456216"/>
        <dbReference type="EC" id="6.3.2.4"/>
    </reaction>
</comment>
<evidence type="ECO:0000256" key="1">
    <source>
        <dbReference type="ARBA" id="ARBA00001936"/>
    </source>
</evidence>
<feature type="binding site" evidence="15">
    <location>
        <position position="275"/>
    </location>
    <ligand>
        <name>Mg(2+)</name>
        <dbReference type="ChEBI" id="CHEBI:18420"/>
        <label>1</label>
    </ligand>
</feature>
<feature type="binding site" evidence="15">
    <location>
        <position position="277"/>
    </location>
    <ligand>
        <name>Mg(2+)</name>
        <dbReference type="ChEBI" id="CHEBI:18420"/>
        <label>2</label>
    </ligand>
</feature>
<evidence type="ECO:0000313" key="19">
    <source>
        <dbReference type="Proteomes" id="UP000263642"/>
    </source>
</evidence>
<evidence type="ECO:0000256" key="14">
    <source>
        <dbReference type="PIRSR" id="PIRSR039102-1"/>
    </source>
</evidence>
<evidence type="ECO:0000256" key="12">
    <source>
        <dbReference type="ARBA" id="ARBA00047614"/>
    </source>
</evidence>
<organism evidence="18 19">
    <name type="scientific">Gimesia maris</name>
    <dbReference type="NCBI Taxonomy" id="122"/>
    <lineage>
        <taxon>Bacteria</taxon>
        <taxon>Pseudomonadati</taxon>
        <taxon>Planctomycetota</taxon>
        <taxon>Planctomycetia</taxon>
        <taxon>Planctomycetales</taxon>
        <taxon>Planctomycetaceae</taxon>
        <taxon>Gimesia</taxon>
    </lineage>
</organism>
<accession>A0A3D3RH80</accession>
<comment type="function">
    <text evidence="13">Cell wall formation.</text>
</comment>
<dbReference type="NCBIfam" id="TIGR01205">
    <property type="entry name" value="D_ala_D_alaTIGR"/>
    <property type="match status" value="1"/>
</dbReference>
<comment type="pathway">
    <text evidence="13">Cell wall biogenesis; peptidoglycan biosynthesis.</text>
</comment>
<dbReference type="InterPro" id="IPR011761">
    <property type="entry name" value="ATP-grasp"/>
</dbReference>
<evidence type="ECO:0000256" key="3">
    <source>
        <dbReference type="ARBA" id="ARBA00010871"/>
    </source>
</evidence>
<dbReference type="GO" id="GO:0046872">
    <property type="term" value="F:metal ion binding"/>
    <property type="evidence" value="ECO:0007669"/>
    <property type="project" value="UniProtKB-KW"/>
</dbReference>
<protein>
    <recommendedName>
        <fullName evidence="4 13">D-alanine--D-alanine ligase</fullName>
        <ecNumber evidence="4 13">6.3.2.4</ecNumber>
    </recommendedName>
    <alternativeName>
        <fullName evidence="13">D-Ala-D-Ala ligase</fullName>
    </alternativeName>
    <alternativeName>
        <fullName evidence="13">D-alanylalanine synthetase</fullName>
    </alternativeName>
</protein>
<dbReference type="PANTHER" id="PTHR23132:SF23">
    <property type="entry name" value="D-ALANINE--D-ALANINE LIGASE B"/>
    <property type="match status" value="1"/>
</dbReference>
<dbReference type="InterPro" id="IPR011127">
    <property type="entry name" value="Dala_Dala_lig_N"/>
</dbReference>
<keyword evidence="15" id="KW-0464">Manganese</keyword>
<feature type="active site" evidence="14">
    <location>
        <position position="24"/>
    </location>
</feature>
<reference evidence="18 19" key="1">
    <citation type="journal article" date="2018" name="Nat. Biotechnol.">
        <title>A standardized bacterial taxonomy based on genome phylogeny substantially revises the tree of life.</title>
        <authorList>
            <person name="Parks D.H."/>
            <person name="Chuvochina M."/>
            <person name="Waite D.W."/>
            <person name="Rinke C."/>
            <person name="Skarshewski A."/>
            <person name="Chaumeil P.A."/>
            <person name="Hugenholtz P."/>
        </authorList>
    </citation>
    <scope>NUCLEOTIDE SEQUENCE [LARGE SCALE GENOMIC DNA]</scope>
    <source>
        <strain evidence="18">UBA9375</strain>
    </source>
</reference>
<keyword evidence="10 13" id="KW-0573">Peptidoglycan synthesis</keyword>
<dbReference type="NCBIfam" id="NF002378">
    <property type="entry name" value="PRK01372.1"/>
    <property type="match status" value="1"/>
</dbReference>
<dbReference type="InterPro" id="IPR000291">
    <property type="entry name" value="D-Ala_lig_Van_CS"/>
</dbReference>
<dbReference type="InterPro" id="IPR011095">
    <property type="entry name" value="Dala_Dala_lig_C"/>
</dbReference>
<dbReference type="Pfam" id="PF07478">
    <property type="entry name" value="Dala_Dala_lig_C"/>
    <property type="match status" value="1"/>
</dbReference>
<evidence type="ECO:0000259" key="17">
    <source>
        <dbReference type="PROSITE" id="PS50975"/>
    </source>
</evidence>
<evidence type="ECO:0000256" key="16">
    <source>
        <dbReference type="PROSITE-ProRule" id="PRU00409"/>
    </source>
</evidence>
<feature type="binding site" evidence="15">
    <location>
        <position position="262"/>
    </location>
    <ligand>
        <name>Mg(2+)</name>
        <dbReference type="ChEBI" id="CHEBI:18420"/>
        <label>1</label>
    </ligand>
</feature>
<dbReference type="SUPFAM" id="SSF52440">
    <property type="entry name" value="PreATP-grasp domain"/>
    <property type="match status" value="1"/>
</dbReference>
<name>A0A3D3RH80_9PLAN</name>
<keyword evidence="15" id="KW-0460">Magnesium</keyword>
<comment type="similarity">
    <text evidence="3 13">Belongs to the D-alanine--D-alanine ligase family.</text>
</comment>
<evidence type="ECO:0000256" key="11">
    <source>
        <dbReference type="ARBA" id="ARBA00023316"/>
    </source>
</evidence>
<feature type="binding site" evidence="15">
    <location>
        <position position="275"/>
    </location>
    <ligand>
        <name>Mg(2+)</name>
        <dbReference type="ChEBI" id="CHEBI:18420"/>
        <label>2</label>
    </ligand>
</feature>
<dbReference type="InterPro" id="IPR013815">
    <property type="entry name" value="ATP_grasp_subdomain_1"/>
</dbReference>
<dbReference type="GO" id="GO:0008360">
    <property type="term" value="P:regulation of cell shape"/>
    <property type="evidence" value="ECO:0007669"/>
    <property type="project" value="UniProtKB-KW"/>
</dbReference>
<dbReference type="Gene3D" id="3.40.50.20">
    <property type="match status" value="1"/>
</dbReference>
<dbReference type="HAMAP" id="MF_00047">
    <property type="entry name" value="Dala_Dala_lig"/>
    <property type="match status" value="1"/>
</dbReference>
<comment type="cofactor">
    <cofactor evidence="15">
        <name>Mg(2+)</name>
        <dbReference type="ChEBI" id="CHEBI:18420"/>
    </cofactor>
    <cofactor evidence="15">
        <name>Mn(2+)</name>
        <dbReference type="ChEBI" id="CHEBI:29035"/>
    </cofactor>
    <text evidence="15">Binds 2 magnesium or manganese ions per subunit.</text>
</comment>
<evidence type="ECO:0000256" key="7">
    <source>
        <dbReference type="ARBA" id="ARBA00022741"/>
    </source>
</evidence>
<dbReference type="Proteomes" id="UP000263642">
    <property type="component" value="Unassembled WGS sequence"/>
</dbReference>
<dbReference type="PROSITE" id="PS00843">
    <property type="entry name" value="DALA_DALA_LIGASE_1"/>
    <property type="match status" value="1"/>
</dbReference>
<dbReference type="GO" id="GO:0008716">
    <property type="term" value="F:D-alanine-D-alanine ligase activity"/>
    <property type="evidence" value="ECO:0007669"/>
    <property type="project" value="UniProtKB-UniRule"/>
</dbReference>
<dbReference type="GO" id="GO:0009252">
    <property type="term" value="P:peptidoglycan biosynthetic process"/>
    <property type="evidence" value="ECO:0007669"/>
    <property type="project" value="UniProtKB-UniRule"/>
</dbReference>
<dbReference type="SUPFAM" id="SSF56059">
    <property type="entry name" value="Glutathione synthetase ATP-binding domain-like"/>
    <property type="match status" value="1"/>
</dbReference>
<evidence type="ECO:0000256" key="6">
    <source>
        <dbReference type="ARBA" id="ARBA00022598"/>
    </source>
</evidence>
<dbReference type="Gene3D" id="3.30.1490.20">
    <property type="entry name" value="ATP-grasp fold, A domain"/>
    <property type="match status" value="1"/>
</dbReference>
<evidence type="ECO:0000256" key="2">
    <source>
        <dbReference type="ARBA" id="ARBA00004496"/>
    </source>
</evidence>
<dbReference type="EMBL" id="DQAY01000199">
    <property type="protein sequence ID" value="HCO27428.1"/>
    <property type="molecule type" value="Genomic_DNA"/>
</dbReference>
<keyword evidence="5 13" id="KW-0963">Cytoplasm</keyword>
<feature type="domain" description="ATP-grasp" evidence="17">
    <location>
        <begin position="110"/>
        <end position="308"/>
    </location>
</feature>
<dbReference type="InterPro" id="IPR016185">
    <property type="entry name" value="PreATP-grasp_dom_sf"/>
</dbReference>
<keyword evidence="9 13" id="KW-0133">Cell shape</keyword>
<comment type="subcellular location">
    <subcellularLocation>
        <location evidence="2 13">Cytoplasm</location>
    </subcellularLocation>
</comment>
<dbReference type="InterPro" id="IPR005905">
    <property type="entry name" value="D_ala_D_ala"/>
</dbReference>
<feature type="active site" evidence="14">
    <location>
        <position position="286"/>
    </location>
</feature>
<evidence type="ECO:0000256" key="10">
    <source>
        <dbReference type="ARBA" id="ARBA00022984"/>
    </source>
</evidence>
<keyword evidence="6 13" id="KW-0436">Ligase</keyword>
<dbReference type="PROSITE" id="PS00844">
    <property type="entry name" value="DALA_DALA_LIGASE_2"/>
    <property type="match status" value="1"/>
</dbReference>
<evidence type="ECO:0000313" key="18">
    <source>
        <dbReference type="EMBL" id="HCO27428.1"/>
    </source>
</evidence>
<gene>
    <name evidence="13" type="primary">ddl</name>
    <name evidence="18" type="ORF">DIT97_32165</name>
</gene>
<dbReference type="EC" id="6.3.2.4" evidence="4 13"/>
<dbReference type="AlphaFoldDB" id="A0A3D3RH80"/>